<evidence type="ECO:0000313" key="4">
    <source>
        <dbReference type="Proteomes" id="UP001162972"/>
    </source>
</evidence>
<keyword evidence="1" id="KW-1133">Transmembrane helix</keyword>
<organism evidence="3 4">
    <name type="scientific">Salix udensis</name>
    <dbReference type="NCBI Taxonomy" id="889485"/>
    <lineage>
        <taxon>Eukaryota</taxon>
        <taxon>Viridiplantae</taxon>
        <taxon>Streptophyta</taxon>
        <taxon>Embryophyta</taxon>
        <taxon>Tracheophyta</taxon>
        <taxon>Spermatophyta</taxon>
        <taxon>Magnoliopsida</taxon>
        <taxon>eudicotyledons</taxon>
        <taxon>Gunneridae</taxon>
        <taxon>Pentapetalae</taxon>
        <taxon>rosids</taxon>
        <taxon>fabids</taxon>
        <taxon>Malpighiales</taxon>
        <taxon>Salicaceae</taxon>
        <taxon>Saliceae</taxon>
        <taxon>Salix</taxon>
    </lineage>
</organism>
<keyword evidence="1" id="KW-0812">Transmembrane</keyword>
<dbReference type="Pfam" id="PF04782">
    <property type="entry name" value="DUF632"/>
    <property type="match status" value="1"/>
</dbReference>
<comment type="caution">
    <text evidence="3">The sequence shown here is derived from an EMBL/GenBank/DDBJ whole genome shotgun (WGS) entry which is preliminary data.</text>
</comment>
<name>A0AAD6JGR5_9ROSI</name>
<evidence type="ECO:0000256" key="1">
    <source>
        <dbReference type="SAM" id="Phobius"/>
    </source>
</evidence>
<accession>A0AAD6JGR5</accession>
<feature type="transmembrane region" description="Helical" evidence="1">
    <location>
        <begin position="108"/>
        <end position="130"/>
    </location>
</feature>
<sequence>MTPFNLINYVMGSSCLECDVDHHHHFRLEKVLKLSTRKSYQHYKAVSTTSTAIIGLRDSDLVPQLVELCHGFLDHPLPNYLSIRQWPNPAPPNDFVSSDWWDLFRIKAALWTHVIALPGLWMLAAMLIVFQLPHKASCSANNCPIWAMLVSGAAVVCREKSERVENAVLDSIEDENPQTMAQLLYSALNLEVHVHVEVNAPVPRSSASHCAASPWSCEPGHPRVTQLLNCTSRLLVTLSQQFLLGIPVSAT</sequence>
<dbReference type="EMBL" id="JAPFFJ010000017">
    <property type="protein sequence ID" value="KAJ6404769.1"/>
    <property type="molecule type" value="Genomic_DNA"/>
</dbReference>
<dbReference type="InterPro" id="IPR006867">
    <property type="entry name" value="DUF632"/>
</dbReference>
<feature type="domain" description="DUF632" evidence="2">
    <location>
        <begin position="33"/>
        <end position="73"/>
    </location>
</feature>
<protein>
    <recommendedName>
        <fullName evidence="2">DUF632 domain-containing protein</fullName>
    </recommendedName>
</protein>
<gene>
    <name evidence="3" type="ORF">OIU84_012858</name>
</gene>
<dbReference type="AlphaFoldDB" id="A0AAD6JGR5"/>
<evidence type="ECO:0000313" key="3">
    <source>
        <dbReference type="EMBL" id="KAJ6404769.1"/>
    </source>
</evidence>
<reference evidence="3 4" key="1">
    <citation type="journal article" date="2023" name="Int. J. Mol. Sci.">
        <title>De Novo Assembly and Annotation of 11 Diverse Shrub Willow (Salix) Genomes Reveals Novel Gene Organization in Sex-Linked Regions.</title>
        <authorList>
            <person name="Hyden B."/>
            <person name="Feng K."/>
            <person name="Yates T.B."/>
            <person name="Jawdy S."/>
            <person name="Cereghino C."/>
            <person name="Smart L.B."/>
            <person name="Muchero W."/>
        </authorList>
    </citation>
    <scope>NUCLEOTIDE SEQUENCE [LARGE SCALE GENOMIC DNA]</scope>
    <source>
        <tissue evidence="3">Shoot tip</tissue>
    </source>
</reference>
<evidence type="ECO:0000259" key="2">
    <source>
        <dbReference type="Pfam" id="PF04782"/>
    </source>
</evidence>
<keyword evidence="4" id="KW-1185">Reference proteome</keyword>
<dbReference type="Proteomes" id="UP001162972">
    <property type="component" value="Chromosome 2"/>
</dbReference>
<proteinExistence type="predicted"/>
<keyword evidence="1" id="KW-0472">Membrane</keyword>